<dbReference type="SUPFAM" id="SSF56349">
    <property type="entry name" value="DNA breaking-rejoining enzymes"/>
    <property type="match status" value="1"/>
</dbReference>
<dbReference type="InterPro" id="IPR050090">
    <property type="entry name" value="Tyrosine_recombinase_XerCD"/>
</dbReference>
<gene>
    <name evidence="4" type="ORF">CI531_24915</name>
</gene>
<feature type="domain" description="Tyr recombinase" evidence="3">
    <location>
        <begin position="97"/>
        <end position="293"/>
    </location>
</feature>
<accession>A0A5V1PKN5</accession>
<dbReference type="PANTHER" id="PTHR30349">
    <property type="entry name" value="PHAGE INTEGRASE-RELATED"/>
    <property type="match status" value="1"/>
</dbReference>
<keyword evidence="1" id="KW-0229">DNA integration</keyword>
<dbReference type="Pfam" id="PF00589">
    <property type="entry name" value="Phage_integrase"/>
    <property type="match status" value="1"/>
</dbReference>
<dbReference type="GO" id="GO:0006310">
    <property type="term" value="P:DNA recombination"/>
    <property type="evidence" value="ECO:0007669"/>
    <property type="project" value="UniProtKB-KW"/>
</dbReference>
<dbReference type="EMBL" id="AAGYBI010000099">
    <property type="protein sequence ID" value="EBT2271657.1"/>
    <property type="molecule type" value="Genomic_DNA"/>
</dbReference>
<dbReference type="PROSITE" id="PS51898">
    <property type="entry name" value="TYR_RECOMBINASE"/>
    <property type="match status" value="1"/>
</dbReference>
<evidence type="ECO:0000256" key="2">
    <source>
        <dbReference type="ARBA" id="ARBA00023172"/>
    </source>
</evidence>
<dbReference type="InterPro" id="IPR013762">
    <property type="entry name" value="Integrase-like_cat_sf"/>
</dbReference>
<name>A0A5V1PKN5_SALER</name>
<evidence type="ECO:0000313" key="4">
    <source>
        <dbReference type="EMBL" id="EBT2271657.1"/>
    </source>
</evidence>
<reference evidence="4" key="1">
    <citation type="submission" date="2018-07" db="EMBL/GenBank/DDBJ databases">
        <authorList>
            <consortium name="PulseNet: The National Subtyping Network for Foodborne Disease Surveillance"/>
            <person name="Tarr C.L."/>
            <person name="Trees E."/>
            <person name="Katz L.S."/>
            <person name="Carleton-Romer H.A."/>
            <person name="Stroika S."/>
            <person name="Kucerova Z."/>
            <person name="Roache K.F."/>
            <person name="Sabol A.L."/>
            <person name="Besser J."/>
            <person name="Gerner-Smidt P."/>
        </authorList>
    </citation>
    <scope>NUCLEOTIDE SEQUENCE</scope>
    <source>
        <strain evidence="4">PNUSAS018280</strain>
    </source>
</reference>
<sequence>MLNQHANDYIQLRQMGGFKYKQQEIYVRSFVRFACERGDSYIHTDTVIEWAALGASANNREDRLRSIVAFARHCRVEDDSHELPPTHVFSSGRKKRPVAYTFSPDEIKQILAAALKLEPCASLRPVTYYTLFGLLASTGLRIGEAVRLRQNDITADGLFIRETKFKKNRIVPIHTTTVNVLNQYLTLQKQLGVSSKQIFVGMNGQPLRQAWARHAFHQVMTTIGLDGARYGYCPRLHDLRHTWAIRALESAPTDTEQVNQHVRAVMTYLGHSSVAASYYYMRSTPIVMGRIANACEALERGDIS</sequence>
<protein>
    <submittedName>
        <fullName evidence="4">Tyrosine-type recombinase/integrase</fullName>
    </submittedName>
</protein>
<evidence type="ECO:0000256" key="1">
    <source>
        <dbReference type="ARBA" id="ARBA00022908"/>
    </source>
</evidence>
<keyword evidence="2" id="KW-0233">DNA recombination</keyword>
<dbReference type="PANTHER" id="PTHR30349:SF64">
    <property type="entry name" value="PROPHAGE INTEGRASE INTD-RELATED"/>
    <property type="match status" value="1"/>
</dbReference>
<dbReference type="GO" id="GO:0003677">
    <property type="term" value="F:DNA binding"/>
    <property type="evidence" value="ECO:0007669"/>
    <property type="project" value="InterPro"/>
</dbReference>
<proteinExistence type="predicted"/>
<evidence type="ECO:0000259" key="3">
    <source>
        <dbReference type="PROSITE" id="PS51898"/>
    </source>
</evidence>
<organism evidence="4">
    <name type="scientific">Salmonella enterica</name>
    <name type="common">Salmonella choleraesuis</name>
    <dbReference type="NCBI Taxonomy" id="28901"/>
    <lineage>
        <taxon>Bacteria</taxon>
        <taxon>Pseudomonadati</taxon>
        <taxon>Pseudomonadota</taxon>
        <taxon>Gammaproteobacteria</taxon>
        <taxon>Enterobacterales</taxon>
        <taxon>Enterobacteriaceae</taxon>
        <taxon>Salmonella</taxon>
    </lineage>
</organism>
<dbReference type="InterPro" id="IPR011010">
    <property type="entry name" value="DNA_brk_join_enz"/>
</dbReference>
<dbReference type="AlphaFoldDB" id="A0A5V1PKN5"/>
<dbReference type="GO" id="GO:0015074">
    <property type="term" value="P:DNA integration"/>
    <property type="evidence" value="ECO:0007669"/>
    <property type="project" value="UniProtKB-KW"/>
</dbReference>
<dbReference type="InterPro" id="IPR002104">
    <property type="entry name" value="Integrase_catalytic"/>
</dbReference>
<comment type="caution">
    <text evidence="4">The sequence shown here is derived from an EMBL/GenBank/DDBJ whole genome shotgun (WGS) entry which is preliminary data.</text>
</comment>
<dbReference type="Gene3D" id="1.10.443.10">
    <property type="entry name" value="Intergrase catalytic core"/>
    <property type="match status" value="1"/>
</dbReference>